<dbReference type="AlphaFoldDB" id="A0A1J5SVJ2"/>
<feature type="domain" description="MobA/MobL protein" evidence="3">
    <location>
        <begin position="34"/>
        <end position="221"/>
    </location>
</feature>
<dbReference type="InterPro" id="IPR005053">
    <property type="entry name" value="MobA_MobL"/>
</dbReference>
<keyword evidence="1" id="KW-0184">Conjugation</keyword>
<dbReference type="SMR" id="A0A1J5SVJ2"/>
<feature type="region of interest" description="Disordered" evidence="2">
    <location>
        <begin position="194"/>
        <end position="236"/>
    </location>
</feature>
<evidence type="ECO:0000259" key="3">
    <source>
        <dbReference type="Pfam" id="PF03389"/>
    </source>
</evidence>
<dbReference type="Gene3D" id="3.30.930.30">
    <property type="match status" value="1"/>
</dbReference>
<evidence type="ECO:0000256" key="1">
    <source>
        <dbReference type="ARBA" id="ARBA00022971"/>
    </source>
</evidence>
<name>A0A1J5SVJ2_9ZZZZ</name>
<comment type="caution">
    <text evidence="4">The sequence shown here is derived from an EMBL/GenBank/DDBJ whole genome shotgun (WGS) entry which is preliminary data.</text>
</comment>
<accession>A0A1J5SVJ2</accession>
<organism evidence="4">
    <name type="scientific">mine drainage metagenome</name>
    <dbReference type="NCBI Taxonomy" id="410659"/>
    <lineage>
        <taxon>unclassified sequences</taxon>
        <taxon>metagenomes</taxon>
        <taxon>ecological metagenomes</taxon>
    </lineage>
</organism>
<protein>
    <submittedName>
        <fullName evidence="4">Mobilization protein A</fullName>
    </submittedName>
</protein>
<gene>
    <name evidence="4" type="primary">mobA_4</name>
    <name evidence="4" type="ORF">GALL_62280</name>
</gene>
<evidence type="ECO:0000256" key="2">
    <source>
        <dbReference type="SAM" id="MobiDB-lite"/>
    </source>
</evidence>
<feature type="compositionally biased region" description="Basic and acidic residues" evidence="2">
    <location>
        <begin position="194"/>
        <end position="215"/>
    </location>
</feature>
<dbReference type="EMBL" id="MLJW01000017">
    <property type="protein sequence ID" value="OIR12529.1"/>
    <property type="molecule type" value="Genomic_DNA"/>
</dbReference>
<sequence>MATYHFSVKSGKRGSANTHASYIARQGKFGKDLHQDEVVVMSSGNLPAWANGNPFALWSAADKYERSNGSAYREFEMALPAELTTEQQVQLVEEFVALNIGDKPYQYAIHAPQAAMGEVSQPHVHTMFCDRKSDGIERSPELHFKRHNAKRPELGGSKKDSGGKLPVVLKGELIDTRESWANLQNQYLEKYGHEQRVDHRSNRDRNINKEAERHLGKATIQKMTDDEKARYKRNRQ</sequence>
<proteinExistence type="predicted"/>
<reference evidence="4" key="1">
    <citation type="submission" date="2016-10" db="EMBL/GenBank/DDBJ databases">
        <title>Sequence of Gallionella enrichment culture.</title>
        <authorList>
            <person name="Poehlein A."/>
            <person name="Muehling M."/>
            <person name="Daniel R."/>
        </authorList>
    </citation>
    <scope>NUCLEOTIDE SEQUENCE</scope>
</reference>
<dbReference type="Pfam" id="PF03389">
    <property type="entry name" value="MobA_MobL"/>
    <property type="match status" value="1"/>
</dbReference>
<evidence type="ECO:0000313" key="4">
    <source>
        <dbReference type="EMBL" id="OIR12529.1"/>
    </source>
</evidence>